<dbReference type="OrthoDB" id="9768147at2"/>
<name>A0A1X7LB84_9BACT</name>
<accession>A0A1X7LB84</accession>
<evidence type="ECO:0000256" key="1">
    <source>
        <dbReference type="ARBA" id="ARBA00004571"/>
    </source>
</evidence>
<dbReference type="InterPro" id="IPR039426">
    <property type="entry name" value="TonB-dep_rcpt-like"/>
</dbReference>
<keyword evidence="4" id="KW-0812">Transmembrane</keyword>
<dbReference type="Pfam" id="PF25183">
    <property type="entry name" value="OMP_b-brl_4"/>
    <property type="match status" value="2"/>
</dbReference>
<keyword evidence="3" id="KW-1134">Transmembrane beta strand</keyword>
<dbReference type="Gene3D" id="2.40.170.20">
    <property type="entry name" value="TonB-dependent receptor, beta-barrel domain"/>
    <property type="match status" value="1"/>
</dbReference>
<dbReference type="Gene3D" id="2.60.40.1120">
    <property type="entry name" value="Carboxypeptidase-like, regulatory domain"/>
    <property type="match status" value="1"/>
</dbReference>
<dbReference type="AlphaFoldDB" id="A0A1X7LB84"/>
<evidence type="ECO:0000256" key="7">
    <source>
        <dbReference type="SAM" id="SignalP"/>
    </source>
</evidence>
<protein>
    <submittedName>
        <fullName evidence="9">Carboxypeptidase regulatory-like domain-containing protein</fullName>
    </submittedName>
</protein>
<evidence type="ECO:0000256" key="4">
    <source>
        <dbReference type="ARBA" id="ARBA00022692"/>
    </source>
</evidence>
<dbReference type="GO" id="GO:0044718">
    <property type="term" value="P:siderophore transmembrane transport"/>
    <property type="evidence" value="ECO:0007669"/>
    <property type="project" value="TreeGrafter"/>
</dbReference>
<feature type="signal peptide" evidence="7">
    <location>
        <begin position="1"/>
        <end position="24"/>
    </location>
</feature>
<keyword evidence="5" id="KW-0472">Membrane</keyword>
<evidence type="ECO:0000259" key="8">
    <source>
        <dbReference type="Pfam" id="PF25183"/>
    </source>
</evidence>
<keyword evidence="9" id="KW-0645">Protease</keyword>
<dbReference type="Proteomes" id="UP000193804">
    <property type="component" value="Unassembled WGS sequence"/>
</dbReference>
<evidence type="ECO:0000313" key="9">
    <source>
        <dbReference type="EMBL" id="SMG50807.1"/>
    </source>
</evidence>
<evidence type="ECO:0000256" key="3">
    <source>
        <dbReference type="ARBA" id="ARBA00022452"/>
    </source>
</evidence>
<dbReference type="EMBL" id="FXAW01000009">
    <property type="protein sequence ID" value="SMG50807.1"/>
    <property type="molecule type" value="Genomic_DNA"/>
</dbReference>
<comment type="subcellular location">
    <subcellularLocation>
        <location evidence="1">Cell outer membrane</location>
        <topology evidence="1">Multi-pass membrane protein</topology>
    </subcellularLocation>
</comment>
<dbReference type="GO" id="GO:0004180">
    <property type="term" value="F:carboxypeptidase activity"/>
    <property type="evidence" value="ECO:0007669"/>
    <property type="project" value="UniProtKB-KW"/>
</dbReference>
<dbReference type="Pfam" id="PF13620">
    <property type="entry name" value="CarboxypepD_reg"/>
    <property type="match status" value="1"/>
</dbReference>
<dbReference type="InterPro" id="IPR036942">
    <property type="entry name" value="Beta-barrel_TonB_sf"/>
</dbReference>
<evidence type="ECO:0000256" key="5">
    <source>
        <dbReference type="ARBA" id="ARBA00023136"/>
    </source>
</evidence>
<keyword evidence="2" id="KW-0813">Transport</keyword>
<dbReference type="PANTHER" id="PTHR30069:SF46">
    <property type="entry name" value="OAR PROTEIN"/>
    <property type="match status" value="1"/>
</dbReference>
<proteinExistence type="predicted"/>
<evidence type="ECO:0000313" key="10">
    <source>
        <dbReference type="Proteomes" id="UP000193804"/>
    </source>
</evidence>
<evidence type="ECO:0000256" key="2">
    <source>
        <dbReference type="ARBA" id="ARBA00022448"/>
    </source>
</evidence>
<dbReference type="GO" id="GO:0015344">
    <property type="term" value="F:siderophore uptake transmembrane transporter activity"/>
    <property type="evidence" value="ECO:0007669"/>
    <property type="project" value="TreeGrafter"/>
</dbReference>
<keyword evidence="7" id="KW-0732">Signal</keyword>
<gene>
    <name evidence="9" type="ORF">SAMN05661096_03744</name>
</gene>
<dbReference type="InterPro" id="IPR008969">
    <property type="entry name" value="CarboxyPept-like_regulatory"/>
</dbReference>
<feature type="chain" id="PRO_5012078329" evidence="7">
    <location>
        <begin position="25"/>
        <end position="1108"/>
    </location>
</feature>
<dbReference type="SUPFAM" id="SSF49464">
    <property type="entry name" value="Carboxypeptidase regulatory domain-like"/>
    <property type="match status" value="1"/>
</dbReference>
<keyword evidence="9" id="KW-0378">Hydrolase</keyword>
<dbReference type="GO" id="GO:0009279">
    <property type="term" value="C:cell outer membrane"/>
    <property type="evidence" value="ECO:0007669"/>
    <property type="project" value="UniProtKB-SubCell"/>
</dbReference>
<evidence type="ECO:0000256" key="6">
    <source>
        <dbReference type="ARBA" id="ARBA00023237"/>
    </source>
</evidence>
<sequence>MKKILQSLCGIAILLAFATVSAFAQGVTSSGLSGVVNDNNGEGLPGATVQAVHTPTGTTYGAVTNVSGRFRMPNVRVGGPYTVTVTFVGFQESVIENINLSLGQTLNLNIELNEESTVLQEVVVRSTRGQVIDGDRTGASTNLSREKLEAIPTISRSINDFTTLTPQSSGTSFGGADNRYNNYTIDGNLYNNNFGLGSAQFAGGNPISLDAIEEVQVNIAPYDVTQSGFTGASVNAITKSGTNEVEASAYTLFQNQNTQGTTLNGGQDVPFSESTRQIHGVTLGLPIIKNKLFFFGAFEFEDRAIPGDTRRAARPEEGLLPDLELGIARMTADQAEFVQQQMQEIYGYETGAFENYPFEDVATRLNFRLDYNLDQNNKIMLRYNSFQQRRDVGINGNSIRGLPASQRFRNTARFGNEALTFRNGNYGSEENVQSIVGEWSSSIGSNMANKLNIGYTSNVSQRFIPGDQNFPMSEILEFDGSTPLYFASLGTELFTRGNLLDNKTFNITNNFNYFMGDHTFTAGVNFEYMTFDNAFNPTWDSWYRWNSYDDFVSAVIDRDLSVRPAGFAIGFTYDEDNPFTLPTDRTQFGQVGLYVQDEYQATDDLKLTLGMRVEMPFYPIDAPRNTRVEDLGISVENPRNAGEFVEPRVDQFPSVNPIFSPRFGFNWDALGDKTLQVRGGTGLFAGRPIFVHLSNQINGNGVTRGFIGLLEDDWGQDGNPEWEGFQDDINYYRPNPAEQEPTVSSSLSVTDQDFRLPQTWRSNLAADYNYNGFIFTVEGIFSKDYNTPFSANLSSVPTGESINIAGNAYPTYDQVALGGAINELYYLTNINDRTYAALTLGVEKNWGKGIFTSLAYTRSQSRDFGLSGGSQAASLWPGEVQEGRNNPEEGFSRNDQPNRVVGLITFNTKGLNETNNTSFNLIYSGGEQNRFSYTYSSNLNGEGSGSSLMYVPSNFEEAQLIDRVSGGSITQTAEQQWDILNNYIENDPYLSENRGSVTERNGAILPWLHRLDLSITQDIHLTKDPSKHKLQFEANVENVLNLVNDSWGVSRVVVQRNLMNFEGTDANGNAEFTINSIQGESTYPTDVTIPDFDLSQTWRAQFGVRYIF</sequence>
<dbReference type="RefSeq" id="WP_085518868.1">
    <property type="nucleotide sequence ID" value="NZ_FXAW01000009.1"/>
</dbReference>
<dbReference type="InterPro" id="IPR057601">
    <property type="entry name" value="Oar-like_b-barrel"/>
</dbReference>
<feature type="domain" description="TonB-dependent transporter Oar-like beta-barrel" evidence="8">
    <location>
        <begin position="237"/>
        <end position="300"/>
    </location>
</feature>
<organism evidence="9 10">
    <name type="scientific">Marivirga sericea</name>
    <dbReference type="NCBI Taxonomy" id="1028"/>
    <lineage>
        <taxon>Bacteria</taxon>
        <taxon>Pseudomonadati</taxon>
        <taxon>Bacteroidota</taxon>
        <taxon>Cytophagia</taxon>
        <taxon>Cytophagales</taxon>
        <taxon>Marivirgaceae</taxon>
        <taxon>Marivirga</taxon>
    </lineage>
</organism>
<reference evidence="10" key="1">
    <citation type="submission" date="2017-04" db="EMBL/GenBank/DDBJ databases">
        <authorList>
            <person name="Varghese N."/>
            <person name="Submissions S."/>
        </authorList>
    </citation>
    <scope>NUCLEOTIDE SEQUENCE [LARGE SCALE GENOMIC DNA]</scope>
    <source>
        <strain evidence="10">DSM 4125</strain>
    </source>
</reference>
<dbReference type="STRING" id="1028.SAMN05661096_03744"/>
<keyword evidence="6" id="KW-0998">Cell outer membrane</keyword>
<feature type="domain" description="TonB-dependent transporter Oar-like beta-barrel" evidence="8">
    <location>
        <begin position="361"/>
        <end position="1044"/>
    </location>
</feature>
<keyword evidence="9" id="KW-0121">Carboxypeptidase</keyword>
<dbReference type="PANTHER" id="PTHR30069">
    <property type="entry name" value="TONB-DEPENDENT OUTER MEMBRANE RECEPTOR"/>
    <property type="match status" value="1"/>
</dbReference>
<dbReference type="SUPFAM" id="SSF56935">
    <property type="entry name" value="Porins"/>
    <property type="match status" value="1"/>
</dbReference>
<keyword evidence="10" id="KW-1185">Reference proteome</keyword>